<dbReference type="STRING" id="888050.HMPREF9004_1525"/>
<protein>
    <submittedName>
        <fullName evidence="2">Peptidase S9 prolyl oligopeptidase</fullName>
    </submittedName>
</protein>
<dbReference type="SUPFAM" id="SSF82171">
    <property type="entry name" value="DPP6 N-terminal domain-like"/>
    <property type="match status" value="1"/>
</dbReference>
<proteinExistence type="predicted"/>
<organism evidence="2 3">
    <name type="scientific">Schaalia cardiffensis F0333</name>
    <dbReference type="NCBI Taxonomy" id="888050"/>
    <lineage>
        <taxon>Bacteria</taxon>
        <taxon>Bacillati</taxon>
        <taxon>Actinomycetota</taxon>
        <taxon>Actinomycetes</taxon>
        <taxon>Actinomycetales</taxon>
        <taxon>Actinomycetaceae</taxon>
        <taxon>Schaalia</taxon>
    </lineage>
</organism>
<comment type="caution">
    <text evidence="2">The sequence shown here is derived from an EMBL/GenBank/DDBJ whole genome shotgun (WGS) entry which is preliminary data.</text>
</comment>
<dbReference type="InterPro" id="IPR001375">
    <property type="entry name" value="Peptidase_S9_cat"/>
</dbReference>
<dbReference type="Proteomes" id="UP000013015">
    <property type="component" value="Unassembled WGS sequence"/>
</dbReference>
<evidence type="ECO:0000259" key="1">
    <source>
        <dbReference type="Pfam" id="PF00326"/>
    </source>
</evidence>
<dbReference type="AlphaFoldDB" id="N6W510"/>
<evidence type="ECO:0000313" key="2">
    <source>
        <dbReference type="EMBL" id="ENO17615.1"/>
    </source>
</evidence>
<dbReference type="Gene3D" id="3.40.50.1820">
    <property type="entry name" value="alpha/beta hydrolase"/>
    <property type="match status" value="1"/>
</dbReference>
<dbReference type="GO" id="GO:0006508">
    <property type="term" value="P:proteolysis"/>
    <property type="evidence" value="ECO:0007669"/>
    <property type="project" value="InterPro"/>
</dbReference>
<sequence>MMEASDEQPTVQDFIRLGCASRSERHFETFFQGGSMSVNVAPYGEWKSPITGESFTARSVTLSQVRVDGPDTYWVEGHPKEDGRGTLLCRSASGVTSEVLPLIDGVRLPDVRTRVHEYGGRAYAVLDGFVVFSDGFDSRVYRFDSKDPHRTVTPLTTLSKSRFGDFEIDEVRGLVYAVREDHSGVGDPVNTLVAIPLDGSAARDDSAIITVFEGTDFVASPVISPDGTKLAWLSWNQPEMPWTRSALHVGALDFEGRIGVSTVLVDTPDVCVYEPRWTLDGDLIHVDDTTGWANLFRTEGFTWHEGDPADAWVSKTRTRALHPGTQAFSHPHWQLGLHSYDNFDNNYLVCSWAEDLTWHIGAVSISNGLAEEWATGWWPIGNVASADGRVVFLADSATHTPAIVEVKNGKTSIIRPSSEAEILPSLISPAQIVSWPTSDGALAYGFYYPPKNPEFQAPAEDLPPLIVNVHGGPTSSTRPGLSVPTQYWTSRGFAVLDVNYRGSTGFGRAYRERLNGNWGVMDVQDCADGAKSLIERGLADPKRIAIRGGSAGGFTTLNALVRSDVFTAGTSFYGIADLKMLEAETHKFEAGYSFRLLGSSDLSDPVWEDRSPLFHIDEITAPLLLLQGAEDRVVPPSQAHAMYDALVAKGNAVAVKIYEGEGHGFRRATTIRDAWAAELAFYSRVWGLDVEVESDLVVTNL</sequence>
<dbReference type="eggNOG" id="COG1506">
    <property type="taxonomic scope" value="Bacteria"/>
</dbReference>
<reference evidence="2 3" key="1">
    <citation type="submission" date="2013-03" db="EMBL/GenBank/DDBJ databases">
        <title>Reference genome for the Human Microbiome Project.</title>
        <authorList>
            <person name="Aqrawi P."/>
            <person name="Ayvaz T."/>
            <person name="Bess C."/>
            <person name="Blankenburg K."/>
            <person name="Coyle M."/>
            <person name="Deng J."/>
            <person name="Forbes L."/>
            <person name="Fowler G."/>
            <person name="Francisco L."/>
            <person name="Fu Q."/>
            <person name="Gibbs R."/>
            <person name="Gross S."/>
            <person name="Gubbala S."/>
            <person name="Hale W."/>
            <person name="Hemphill L."/>
            <person name="Highlander S."/>
            <person name="Hirani K."/>
            <person name="Jackson L."/>
            <person name="Jakkamsetti A."/>
            <person name="Javaid M."/>
            <person name="Jayaseelan J.C."/>
            <person name="Jiang H."/>
            <person name="Joshi V."/>
            <person name="Korchina V."/>
            <person name="Kovar C."/>
            <person name="Lara F."/>
            <person name="Lee S."/>
            <person name="Liu Y."/>
            <person name="Mata R."/>
            <person name="Mathew T."/>
            <person name="Munidasa M."/>
            <person name="Muzny D."/>
            <person name="Nazareth L."/>
            <person name="Ngo R."/>
            <person name="Nguyen L."/>
            <person name="Nguyen N."/>
            <person name="Okwuonu G."/>
            <person name="Ongeri F."/>
            <person name="Palculict T."/>
            <person name="Patil S."/>
            <person name="Petrosino J."/>
            <person name="Pham C."/>
            <person name="Pham P."/>
            <person name="Pu L.-L."/>
            <person name="Qin X."/>
            <person name="Qu J."/>
            <person name="Reid J."/>
            <person name="Ross M."/>
            <person name="Ruth R."/>
            <person name="Saada N."/>
            <person name="San Lucas F."/>
            <person name="Santibanez J."/>
            <person name="Shang Y."/>
            <person name="Simmons D."/>
            <person name="Song X.-Z."/>
            <person name="Tang L.-Y."/>
            <person name="Thornton R."/>
            <person name="Warren J."/>
            <person name="Weissenberger G."/>
            <person name="Wilczek-Boney K."/>
            <person name="Worley K."/>
            <person name="Youmans B."/>
            <person name="Zhang J."/>
            <person name="Zhang L."/>
            <person name="Zhao Z."/>
            <person name="Zhou C."/>
            <person name="Zhu D."/>
            <person name="Zhu Y."/>
        </authorList>
    </citation>
    <scope>NUCLEOTIDE SEQUENCE [LARGE SCALE GENOMIC DNA]</scope>
    <source>
        <strain evidence="2 3">F0333</strain>
    </source>
</reference>
<dbReference type="PANTHER" id="PTHR43056">
    <property type="entry name" value="PEPTIDASE S9 PROLYL OLIGOPEPTIDASE"/>
    <property type="match status" value="1"/>
</dbReference>
<feature type="domain" description="Peptidase S9 prolyl oligopeptidase catalytic" evidence="1">
    <location>
        <begin position="484"/>
        <end position="686"/>
    </location>
</feature>
<dbReference type="HOGENOM" id="CLU_012236_1_0_11"/>
<dbReference type="Pfam" id="PF00326">
    <property type="entry name" value="Peptidase_S9"/>
    <property type="match status" value="1"/>
</dbReference>
<dbReference type="EMBL" id="AQHZ01000024">
    <property type="protein sequence ID" value="ENO17615.1"/>
    <property type="molecule type" value="Genomic_DNA"/>
</dbReference>
<evidence type="ECO:0000313" key="3">
    <source>
        <dbReference type="Proteomes" id="UP000013015"/>
    </source>
</evidence>
<dbReference type="SUPFAM" id="SSF53474">
    <property type="entry name" value="alpha/beta-Hydrolases"/>
    <property type="match status" value="1"/>
</dbReference>
<dbReference type="InterPro" id="IPR050585">
    <property type="entry name" value="Xaa-Pro_dipeptidyl-ppase/CocE"/>
</dbReference>
<dbReference type="GO" id="GO:0008236">
    <property type="term" value="F:serine-type peptidase activity"/>
    <property type="evidence" value="ECO:0007669"/>
    <property type="project" value="InterPro"/>
</dbReference>
<accession>N6W510</accession>
<name>N6W510_9ACTO</name>
<dbReference type="InterPro" id="IPR029058">
    <property type="entry name" value="AB_hydrolase_fold"/>
</dbReference>
<gene>
    <name evidence="2" type="ORF">HMPREF9004_1525</name>
</gene>
<dbReference type="PATRIC" id="fig|888050.3.peg.1460"/>
<dbReference type="PANTHER" id="PTHR43056:SF5">
    <property type="entry name" value="PEPTIDASE S9 PROLYL OLIGOPEPTIDASE CATALYTIC DOMAIN-CONTAINING PROTEIN"/>
    <property type="match status" value="1"/>
</dbReference>
<keyword evidence="3" id="KW-1185">Reference proteome</keyword>